<dbReference type="AlphaFoldDB" id="A0A512J6G4"/>
<reference evidence="4" key="2">
    <citation type="journal article" date="2019" name="Int. J. Syst. Evol. Microbiol.">
        <title>The Global Catalogue of Microorganisms (GCM) 10K type strain sequencing project: providing services to taxonomists for standard genome sequencing and annotation.</title>
        <authorList>
            <consortium name="The Broad Institute Genomics Platform"/>
            <consortium name="The Broad Institute Genome Sequencing Center for Infectious Disease"/>
            <person name="Wu L."/>
            <person name="Ma J."/>
        </authorList>
    </citation>
    <scope>NUCLEOTIDE SEQUENCE [LARGE SCALE GENOMIC DNA]</scope>
    <source>
        <strain evidence="4">NBRC 107715</strain>
    </source>
</reference>
<evidence type="ECO:0000313" key="4">
    <source>
        <dbReference type="Proteomes" id="UP001156856"/>
    </source>
</evidence>
<dbReference type="Proteomes" id="UP000321960">
    <property type="component" value="Unassembled WGS sequence"/>
</dbReference>
<accession>A0A512J6G4</accession>
<evidence type="ECO:0000313" key="1">
    <source>
        <dbReference type="EMBL" id="GEP05575.1"/>
    </source>
</evidence>
<dbReference type="EMBL" id="BJZU01000073">
    <property type="protein sequence ID" value="GEP05575.1"/>
    <property type="molecule type" value="Genomic_DNA"/>
</dbReference>
<gene>
    <name evidence="2" type="ORF">GCM10007888_38260</name>
    <name evidence="1" type="ORF">MOX02_36130</name>
</gene>
<proteinExistence type="predicted"/>
<keyword evidence="4" id="KW-1185">Reference proteome</keyword>
<name>A0A512J6G4_9HYPH</name>
<protein>
    <submittedName>
        <fullName evidence="1">Uncharacterized protein</fullName>
    </submittedName>
</protein>
<organism evidence="1 3">
    <name type="scientific">Methylobacterium oxalidis</name>
    <dbReference type="NCBI Taxonomy" id="944322"/>
    <lineage>
        <taxon>Bacteria</taxon>
        <taxon>Pseudomonadati</taxon>
        <taxon>Pseudomonadota</taxon>
        <taxon>Alphaproteobacteria</taxon>
        <taxon>Hyphomicrobiales</taxon>
        <taxon>Methylobacteriaceae</taxon>
        <taxon>Methylobacterium</taxon>
    </lineage>
</organism>
<reference evidence="2" key="1">
    <citation type="journal article" date="2014" name="Int. J. Syst. Evol. Microbiol.">
        <title>Complete genome of a new Firmicutes species belonging to the dominant human colonic microbiota ('Ruminococcus bicirculans') reveals two chromosomes and a selective capacity to utilize plant glucans.</title>
        <authorList>
            <consortium name="NISC Comparative Sequencing Program"/>
            <person name="Wegmann U."/>
            <person name="Louis P."/>
            <person name="Goesmann A."/>
            <person name="Henrissat B."/>
            <person name="Duncan S.H."/>
            <person name="Flint H.J."/>
        </authorList>
    </citation>
    <scope>NUCLEOTIDE SEQUENCE</scope>
    <source>
        <strain evidence="2">NBRC 107715</strain>
    </source>
</reference>
<dbReference type="OrthoDB" id="7999311at2"/>
<reference evidence="2" key="4">
    <citation type="submission" date="2023-01" db="EMBL/GenBank/DDBJ databases">
        <title>Draft genome sequence of Methylobacterium oxalidis strain NBRC 107715.</title>
        <authorList>
            <person name="Sun Q."/>
            <person name="Mori K."/>
        </authorList>
    </citation>
    <scope>NUCLEOTIDE SEQUENCE</scope>
    <source>
        <strain evidence="2">NBRC 107715</strain>
    </source>
</reference>
<dbReference type="RefSeq" id="WP_147027131.1">
    <property type="nucleotide sequence ID" value="NZ_BJZU01000073.1"/>
</dbReference>
<evidence type="ECO:0000313" key="2">
    <source>
        <dbReference type="EMBL" id="GLS65444.1"/>
    </source>
</evidence>
<dbReference type="Proteomes" id="UP001156856">
    <property type="component" value="Unassembled WGS sequence"/>
</dbReference>
<dbReference type="EMBL" id="BSPK01000072">
    <property type="protein sequence ID" value="GLS65444.1"/>
    <property type="molecule type" value="Genomic_DNA"/>
</dbReference>
<sequence length="298" mass="32475">MVGIFLTLKRVQGSGYVAQTTMQPPDEAAQAALFREKGIPFVVIPLDEHSGWVEMQPEGAFTFRPRGELPGEFSKTELLPGEETTFPNLPAGTKIHVQGPVSAMLDWDADGEEKKDASFGITLPGTYRFIVESFPFERRLFDITVAMPSADARSVEQAETVIGPDAAQMRELAKYSAMRFFVQAAENDKVPATLRAMYVRKLEEAKAVLAGGTSAFIEAEIATRKEADPTFQATPQQWAEVIVGMAAQSDQIELQRMRVSAELDAAPADVLAILGVLAKHKIALETSPTSTNGTWAPM</sequence>
<evidence type="ECO:0000313" key="3">
    <source>
        <dbReference type="Proteomes" id="UP000321960"/>
    </source>
</evidence>
<reference evidence="1 3" key="3">
    <citation type="submission" date="2019-07" db="EMBL/GenBank/DDBJ databases">
        <title>Whole genome shotgun sequence of Methylobacterium oxalidis NBRC 107715.</title>
        <authorList>
            <person name="Hosoyama A."/>
            <person name="Uohara A."/>
            <person name="Ohji S."/>
            <person name="Ichikawa N."/>
        </authorList>
    </citation>
    <scope>NUCLEOTIDE SEQUENCE [LARGE SCALE GENOMIC DNA]</scope>
    <source>
        <strain evidence="1 3">NBRC 107715</strain>
    </source>
</reference>
<comment type="caution">
    <text evidence="1">The sequence shown here is derived from an EMBL/GenBank/DDBJ whole genome shotgun (WGS) entry which is preliminary data.</text>
</comment>